<dbReference type="Pfam" id="PF00005">
    <property type="entry name" value="ABC_tran"/>
    <property type="match status" value="2"/>
</dbReference>
<dbReference type="PANTHER" id="PTHR43790:SF9">
    <property type="entry name" value="GALACTOFURANOSE TRANSPORTER ATP-BINDING PROTEIN YTFR"/>
    <property type="match status" value="1"/>
</dbReference>
<dbReference type="InterPro" id="IPR017871">
    <property type="entry name" value="ABC_transporter-like_CS"/>
</dbReference>
<proteinExistence type="predicted"/>
<evidence type="ECO:0000256" key="8">
    <source>
        <dbReference type="ARBA" id="ARBA00023136"/>
    </source>
</evidence>
<dbReference type="Proteomes" id="UP000030661">
    <property type="component" value="Unassembled WGS sequence"/>
</dbReference>
<dbReference type="Gene3D" id="3.40.50.300">
    <property type="entry name" value="P-loop containing nucleotide triphosphate hydrolases"/>
    <property type="match status" value="2"/>
</dbReference>
<dbReference type="InterPro" id="IPR050107">
    <property type="entry name" value="ABC_carbohydrate_import_ATPase"/>
</dbReference>
<dbReference type="InterPro" id="IPR027417">
    <property type="entry name" value="P-loop_NTPase"/>
</dbReference>
<evidence type="ECO:0000259" key="9">
    <source>
        <dbReference type="PROSITE" id="PS50893"/>
    </source>
</evidence>
<evidence type="ECO:0000256" key="5">
    <source>
        <dbReference type="ARBA" id="ARBA00022741"/>
    </source>
</evidence>
<evidence type="ECO:0000256" key="2">
    <source>
        <dbReference type="ARBA" id="ARBA00022448"/>
    </source>
</evidence>
<keyword evidence="8" id="KW-0472">Membrane</keyword>
<dbReference type="CDD" id="cd03215">
    <property type="entry name" value="ABC_Carb_Monos_II"/>
    <property type="match status" value="1"/>
</dbReference>
<dbReference type="GO" id="GO:0005886">
    <property type="term" value="C:plasma membrane"/>
    <property type="evidence" value="ECO:0007669"/>
    <property type="project" value="UniProtKB-SubCell"/>
</dbReference>
<dbReference type="PANTHER" id="PTHR43790">
    <property type="entry name" value="CARBOHYDRATE TRANSPORT ATP-BINDING PROTEIN MG119-RELATED"/>
    <property type="match status" value="1"/>
</dbReference>
<evidence type="ECO:0000256" key="7">
    <source>
        <dbReference type="ARBA" id="ARBA00022967"/>
    </source>
</evidence>
<keyword evidence="3" id="KW-1003">Cell membrane</keyword>
<name>A0A081BU75_VECG1</name>
<keyword evidence="5" id="KW-0547">Nucleotide-binding</keyword>
<evidence type="ECO:0000313" key="11">
    <source>
        <dbReference type="Proteomes" id="UP000030661"/>
    </source>
</evidence>
<protein>
    <recommendedName>
        <fullName evidence="9">ABC transporter domain-containing protein</fullName>
    </recommendedName>
</protein>
<feature type="domain" description="ABC transporter" evidence="9">
    <location>
        <begin position="254"/>
        <end position="497"/>
    </location>
</feature>
<dbReference type="InterPro" id="IPR003593">
    <property type="entry name" value="AAA+_ATPase"/>
</dbReference>
<keyword evidence="2" id="KW-0813">Transport</keyword>
<reference evidence="10" key="1">
    <citation type="journal article" date="2015" name="PeerJ">
        <title>First genomic representation of candidate bacterial phylum KSB3 points to enhanced environmental sensing as a trigger of wastewater bulking.</title>
        <authorList>
            <person name="Sekiguchi Y."/>
            <person name="Ohashi A."/>
            <person name="Parks D.H."/>
            <person name="Yamauchi T."/>
            <person name="Tyson G.W."/>
            <person name="Hugenholtz P."/>
        </authorList>
    </citation>
    <scope>NUCLEOTIDE SEQUENCE [LARGE SCALE GENOMIC DNA]</scope>
</reference>
<dbReference type="EMBL" id="DF820464">
    <property type="protein sequence ID" value="GAK55880.1"/>
    <property type="molecule type" value="Genomic_DNA"/>
</dbReference>
<organism evidence="10">
    <name type="scientific">Vecturithrix granuli</name>
    <dbReference type="NCBI Taxonomy" id="1499967"/>
    <lineage>
        <taxon>Bacteria</taxon>
        <taxon>Candidatus Moduliflexota</taxon>
        <taxon>Candidatus Vecturitrichia</taxon>
        <taxon>Candidatus Vecturitrichales</taxon>
        <taxon>Candidatus Vecturitrichaceae</taxon>
        <taxon>Candidatus Vecturithrix</taxon>
    </lineage>
</organism>
<sequence length="506" mass="55992">MSTPLLAMQDIVKTFPGTLAVDHVDFTSQQGEIHGLVGENGAGKSTLMKVLAGVHRPDQGKILLHGVEQHFRNYSDARKAGIGVVYQELSLLPELSVAENISMGIWPKKRYGLIDRKEMQQRAAAVLNEIGVQVNPGELVSSLPMALRQMVEIAKVLTQHPKVIVFDEPTSALSRDEVQILFNILRGLQEKGSGIIFISHRLEEVLHISNQITVMKDGQKVITDQTSNFTEDRLISSMVGREFSEIFPPKSQTIDLNDRLFVYDGILQRSGKRIHFSAARGEVLGIGGLQGQGQLEMLQSIFGLGGCTKFTIQVLGKEVEIHNPVQAMQSGIALIPENRGEEGVFLLLSVLENLTAPTLEQRQKYGLIQKQEEKTVVEQMIERLSIKITSTRQAAQSLSGGNMQKLVLGKWLLSEPRVMVMLEPTKGVDVAAKQQIYRLIRELACHNVTVIVYTSDMLELIGVCDRVLIMNHGFLTGNLTGKKLTEEDIMKAAVSQTDILESEVQT</sequence>
<dbReference type="SUPFAM" id="SSF52540">
    <property type="entry name" value="P-loop containing nucleoside triphosphate hydrolases"/>
    <property type="match status" value="2"/>
</dbReference>
<dbReference type="eggNOG" id="COG1129">
    <property type="taxonomic scope" value="Bacteria"/>
</dbReference>
<dbReference type="HOGENOM" id="CLU_000604_92_3_0"/>
<dbReference type="STRING" id="1499967.U27_02841"/>
<dbReference type="CDD" id="cd03216">
    <property type="entry name" value="ABC_Carb_Monos_I"/>
    <property type="match status" value="1"/>
</dbReference>
<dbReference type="InterPro" id="IPR003439">
    <property type="entry name" value="ABC_transporter-like_ATP-bd"/>
</dbReference>
<evidence type="ECO:0000256" key="3">
    <source>
        <dbReference type="ARBA" id="ARBA00022475"/>
    </source>
</evidence>
<keyword evidence="11" id="KW-1185">Reference proteome</keyword>
<accession>A0A081BU75</accession>
<evidence type="ECO:0000256" key="6">
    <source>
        <dbReference type="ARBA" id="ARBA00022840"/>
    </source>
</evidence>
<evidence type="ECO:0000256" key="1">
    <source>
        <dbReference type="ARBA" id="ARBA00004202"/>
    </source>
</evidence>
<dbReference type="SMART" id="SM00382">
    <property type="entry name" value="AAA"/>
    <property type="match status" value="1"/>
</dbReference>
<dbReference type="GO" id="GO:0016887">
    <property type="term" value="F:ATP hydrolysis activity"/>
    <property type="evidence" value="ECO:0007669"/>
    <property type="project" value="InterPro"/>
</dbReference>
<dbReference type="AlphaFoldDB" id="A0A081BU75"/>
<feature type="domain" description="ABC transporter" evidence="9">
    <location>
        <begin position="6"/>
        <end position="242"/>
    </location>
</feature>
<dbReference type="GO" id="GO:0005524">
    <property type="term" value="F:ATP binding"/>
    <property type="evidence" value="ECO:0007669"/>
    <property type="project" value="UniProtKB-KW"/>
</dbReference>
<dbReference type="PROSITE" id="PS00211">
    <property type="entry name" value="ABC_TRANSPORTER_1"/>
    <property type="match status" value="1"/>
</dbReference>
<keyword evidence="7" id="KW-1278">Translocase</keyword>
<gene>
    <name evidence="10" type="ORF">U27_02841</name>
</gene>
<keyword evidence="4" id="KW-0677">Repeat</keyword>
<comment type="subcellular location">
    <subcellularLocation>
        <location evidence="1">Cell membrane</location>
        <topology evidence="1">Peripheral membrane protein</topology>
    </subcellularLocation>
</comment>
<evidence type="ECO:0000256" key="4">
    <source>
        <dbReference type="ARBA" id="ARBA00022737"/>
    </source>
</evidence>
<evidence type="ECO:0000313" key="10">
    <source>
        <dbReference type="EMBL" id="GAK55880.1"/>
    </source>
</evidence>
<dbReference type="PROSITE" id="PS50893">
    <property type="entry name" value="ABC_TRANSPORTER_2"/>
    <property type="match status" value="2"/>
</dbReference>
<keyword evidence="6" id="KW-0067">ATP-binding</keyword>
<dbReference type="FunFam" id="3.40.50.300:FF:000127">
    <property type="entry name" value="Ribose import ATP-binding protein RbsA"/>
    <property type="match status" value="1"/>
</dbReference>